<evidence type="ECO:0000259" key="4">
    <source>
        <dbReference type="Pfam" id="PF01974"/>
    </source>
</evidence>
<evidence type="ECO:0000256" key="1">
    <source>
        <dbReference type="ARBA" id="ARBA00008078"/>
    </source>
</evidence>
<dbReference type="GO" id="GO:0005737">
    <property type="term" value="C:cytoplasm"/>
    <property type="evidence" value="ECO:0007669"/>
    <property type="project" value="TreeGrafter"/>
</dbReference>
<proteinExistence type="inferred from homology"/>
<comment type="similarity">
    <text evidence="1">Belongs to the tRNA-intron endonuclease family.</text>
</comment>
<feature type="domain" description="tRNA intron endonuclease N-terminal" evidence="5">
    <location>
        <begin position="18"/>
        <end position="91"/>
    </location>
</feature>
<dbReference type="SUPFAM" id="SSF53032">
    <property type="entry name" value="tRNA-intron endonuclease catalytic domain-like"/>
    <property type="match status" value="1"/>
</dbReference>
<dbReference type="GO" id="GO:0000379">
    <property type="term" value="P:tRNA-type intron splice site recognition and cleavage"/>
    <property type="evidence" value="ECO:0007669"/>
    <property type="project" value="TreeGrafter"/>
</dbReference>
<dbReference type="CDD" id="cd22363">
    <property type="entry name" value="tRNA-intron_lyase_C"/>
    <property type="match status" value="1"/>
</dbReference>
<dbReference type="Pfam" id="PF02778">
    <property type="entry name" value="tRNA_int_endo_N"/>
    <property type="match status" value="1"/>
</dbReference>
<dbReference type="InterPro" id="IPR006677">
    <property type="entry name" value="tRNA_intron_Endonuc_cat-like"/>
</dbReference>
<dbReference type="Pfam" id="PF01974">
    <property type="entry name" value="tRNA_int_endo"/>
    <property type="match status" value="1"/>
</dbReference>
<dbReference type="Proteomes" id="UP001189122">
    <property type="component" value="Unassembled WGS sequence"/>
</dbReference>
<dbReference type="PANTHER" id="PTHR21227">
    <property type="entry name" value="TRNA-SPLICING ENDONUCLEASE SUBUNIT SEN2"/>
    <property type="match status" value="1"/>
</dbReference>
<evidence type="ECO:0000259" key="5">
    <source>
        <dbReference type="Pfam" id="PF02778"/>
    </source>
</evidence>
<dbReference type="EC" id="4.6.1.16" evidence="2"/>
<evidence type="ECO:0000256" key="3">
    <source>
        <dbReference type="ARBA" id="ARBA00034031"/>
    </source>
</evidence>
<evidence type="ECO:0000256" key="2">
    <source>
        <dbReference type="ARBA" id="ARBA00012573"/>
    </source>
</evidence>
<reference evidence="6 7" key="1">
    <citation type="submission" date="2019-12" db="EMBL/GenBank/DDBJ databases">
        <authorList>
            <person name="Scholz U."/>
            <person name="Mascher M."/>
            <person name="Fiebig A."/>
        </authorList>
    </citation>
    <scope>NUCLEOTIDE SEQUENCE</scope>
</reference>
<organism evidence="6">
    <name type="scientific">Spirodela intermedia</name>
    <name type="common">Intermediate duckweed</name>
    <dbReference type="NCBI Taxonomy" id="51605"/>
    <lineage>
        <taxon>Eukaryota</taxon>
        <taxon>Viridiplantae</taxon>
        <taxon>Streptophyta</taxon>
        <taxon>Embryophyta</taxon>
        <taxon>Tracheophyta</taxon>
        <taxon>Spermatophyta</taxon>
        <taxon>Magnoliopsida</taxon>
        <taxon>Liliopsida</taxon>
        <taxon>Araceae</taxon>
        <taxon>Lemnoideae</taxon>
        <taxon>Spirodela</taxon>
    </lineage>
</organism>
<sequence>MSDLVKQLQNSFRQEGITGQLSGCNVLLPVRPELSDLLDRACFGRQISTSDRDIGWFQLGPEEAFYLAHALSCLKISDASGGQLMDAEQLLKHIRSSRETFPDLYMAYAHLRSKNWVVRSGIQYGVDFVAYRHHPALVHSEYAVLVLGEAASSGDMSLCPRLREWADLQGTLRVCGSVAKALLVITIKRNDPPGVPFLPLCMEQSFIEERLMTRWIPRQQRDSSSQALSSQVTAD</sequence>
<dbReference type="InterPro" id="IPR006676">
    <property type="entry name" value="tRNA_splic"/>
</dbReference>
<dbReference type="AlphaFoldDB" id="A0A7I8JFF6"/>
<keyword evidence="7" id="KW-1185">Reference proteome</keyword>
<dbReference type="GO" id="GO:0000213">
    <property type="term" value="F:tRNA-intron lyase activity"/>
    <property type="evidence" value="ECO:0007669"/>
    <property type="project" value="UniProtKB-EC"/>
</dbReference>
<dbReference type="EMBL" id="LR743599">
    <property type="protein sequence ID" value="CAA2629643.1"/>
    <property type="molecule type" value="Genomic_DNA"/>
</dbReference>
<accession>A0A7I8JFF6</accession>
<protein>
    <recommendedName>
        <fullName evidence="2">tRNA-intron lyase</fullName>
        <ecNumber evidence="2">4.6.1.16</ecNumber>
    </recommendedName>
</protein>
<dbReference type="PANTHER" id="PTHR21227:SF0">
    <property type="entry name" value="TRNA-SPLICING ENDONUCLEASE SUBUNIT SEN2"/>
    <property type="match status" value="1"/>
</dbReference>
<dbReference type="Gene3D" id="3.40.1350.10">
    <property type="match status" value="1"/>
</dbReference>
<evidence type="ECO:0000313" key="6">
    <source>
        <dbReference type="EMBL" id="CAA2629643.1"/>
    </source>
</evidence>
<dbReference type="InterPro" id="IPR011856">
    <property type="entry name" value="tRNA_endonuc-like_dom_sf"/>
</dbReference>
<feature type="domain" description="tRNA intron endonuclease catalytic" evidence="4">
    <location>
        <begin position="103"/>
        <end position="191"/>
    </location>
</feature>
<dbReference type="InterPro" id="IPR036167">
    <property type="entry name" value="tRNA_intron_Endo_cat-like_sf"/>
</dbReference>
<evidence type="ECO:0000313" key="7">
    <source>
        <dbReference type="Proteomes" id="UP001189122"/>
    </source>
</evidence>
<dbReference type="GO" id="GO:0003676">
    <property type="term" value="F:nucleic acid binding"/>
    <property type="evidence" value="ECO:0007669"/>
    <property type="project" value="InterPro"/>
</dbReference>
<dbReference type="InterPro" id="IPR006678">
    <property type="entry name" value="tRNA_intron_Endonuc_N"/>
</dbReference>
<comment type="catalytic activity">
    <reaction evidence="3">
        <text>pretRNA = a 3'-half-tRNA molecule with a 5'-OH end + a 5'-half-tRNA molecule with a 2',3'-cyclic phosphate end + an intron with a 2',3'-cyclic phosphate and a 5'-hydroxyl terminus.</text>
        <dbReference type="EC" id="4.6.1.16"/>
    </reaction>
</comment>
<dbReference type="EMBL" id="CACRZD030000012">
    <property type="protein sequence ID" value="CAA6668886.1"/>
    <property type="molecule type" value="Genomic_DNA"/>
</dbReference>
<name>A0A7I8JFF6_SPIIN</name>
<dbReference type="GO" id="GO:0000214">
    <property type="term" value="C:tRNA-intron endonuclease complex"/>
    <property type="evidence" value="ECO:0007669"/>
    <property type="project" value="TreeGrafter"/>
</dbReference>
<gene>
    <name evidence="6" type="ORF">SI7747_12015281</name>
</gene>